<dbReference type="Pfam" id="PF25884">
    <property type="entry name" value="At5g19230"/>
    <property type="match status" value="2"/>
</dbReference>
<dbReference type="InterPro" id="IPR045285">
    <property type="entry name" value="At5g19230-like"/>
</dbReference>
<dbReference type="PANTHER" id="PTHR33976:SF8">
    <property type="entry name" value="OS07G0645000 PROTEIN"/>
    <property type="match status" value="1"/>
</dbReference>
<keyword evidence="1" id="KW-0732">Signal</keyword>
<evidence type="ECO:0000313" key="3">
    <source>
        <dbReference type="EnsemblPlants" id="cds.evm.model.07.1329"/>
    </source>
</evidence>
<dbReference type="Gramene" id="evm.model.07.1329">
    <property type="protein sequence ID" value="cds.evm.model.07.1329"/>
    <property type="gene ID" value="evm.TU.07.1329"/>
</dbReference>
<reference evidence="3" key="1">
    <citation type="submission" date="2018-11" db="EMBL/GenBank/DDBJ databases">
        <authorList>
            <person name="Grassa J C."/>
        </authorList>
    </citation>
    <scope>NUCLEOTIDE SEQUENCE [LARGE SCALE GENOMIC DNA]</scope>
</reference>
<evidence type="ECO:0000259" key="2">
    <source>
        <dbReference type="Pfam" id="PF25884"/>
    </source>
</evidence>
<evidence type="ECO:0000313" key="4">
    <source>
        <dbReference type="Proteomes" id="UP000596661"/>
    </source>
</evidence>
<dbReference type="InterPro" id="IPR059083">
    <property type="entry name" value="At5g19230_dom"/>
</dbReference>
<dbReference type="EnsemblPlants" id="evm.model.07.1329">
    <property type="protein sequence ID" value="cds.evm.model.07.1329"/>
    <property type="gene ID" value="evm.TU.07.1329"/>
</dbReference>
<feature type="signal peptide" evidence="1">
    <location>
        <begin position="1"/>
        <end position="23"/>
    </location>
</feature>
<proteinExistence type="predicted"/>
<feature type="domain" description="Uncharacterized GPI-anchored protein At5g19230-like" evidence="2">
    <location>
        <begin position="181"/>
        <end position="309"/>
    </location>
</feature>
<evidence type="ECO:0000256" key="1">
    <source>
        <dbReference type="SAM" id="SignalP"/>
    </source>
</evidence>
<feature type="domain" description="Uncharacterized GPI-anchored protein At5g19230-like" evidence="2">
    <location>
        <begin position="32"/>
        <end position="158"/>
    </location>
</feature>
<name>A0A803Q283_CANSA</name>
<protein>
    <recommendedName>
        <fullName evidence="2">Uncharacterized GPI-anchored protein At5g19230-like domain-containing protein</fullName>
    </recommendedName>
</protein>
<dbReference type="EMBL" id="UZAU01000661">
    <property type="status" value="NOT_ANNOTATED_CDS"/>
    <property type="molecule type" value="Genomic_DNA"/>
</dbReference>
<dbReference type="OrthoDB" id="753138at2759"/>
<accession>A0A803Q283</accession>
<organism evidence="3 4">
    <name type="scientific">Cannabis sativa</name>
    <name type="common">Hemp</name>
    <name type="synonym">Marijuana</name>
    <dbReference type="NCBI Taxonomy" id="3483"/>
    <lineage>
        <taxon>Eukaryota</taxon>
        <taxon>Viridiplantae</taxon>
        <taxon>Streptophyta</taxon>
        <taxon>Embryophyta</taxon>
        <taxon>Tracheophyta</taxon>
        <taxon>Spermatophyta</taxon>
        <taxon>Magnoliopsida</taxon>
        <taxon>eudicotyledons</taxon>
        <taxon>Gunneridae</taxon>
        <taxon>Pentapetalae</taxon>
        <taxon>rosids</taxon>
        <taxon>fabids</taxon>
        <taxon>Rosales</taxon>
        <taxon>Cannabaceae</taxon>
        <taxon>Cannabis</taxon>
    </lineage>
</organism>
<dbReference type="PANTHER" id="PTHR33976">
    <property type="entry name" value="OS07G0645000 PROTEIN"/>
    <property type="match status" value="1"/>
</dbReference>
<feature type="chain" id="PRO_5031052185" description="Uncharacterized GPI-anchored protein At5g19230-like domain-containing protein" evidence="1">
    <location>
        <begin position="24"/>
        <end position="375"/>
    </location>
</feature>
<sequence length="375" mass="40552">MASFFRSLLLPIFISSIILLSHSVNCDHGDKEDHLLQSINEYRASLNLTALVKNDNAECLADELSEQFQNRPCTNATGANTVPGTEPQFANYPNILTKCRLNVSNTRDGAVLPACVPNLDSSLVLTNFTRSQYSNYLNDTKFSGIGIGSEDNWIIVVLTTNTAEGSFVPAQTSLDTDTDEEDLLLRGINTDRAAQNLTQLLENDRAECFAGEFADRFQDQPCTNTTGSVLAPGTEPQFRLSSYPMLLAKCNLIVSNTTDGFVLPVCIPRSVPTLALSDLKRSQYGKYLNDSSFTVAGIGSEDDWFVVVLTSNTVVGNPAVPVGRTPGATAPGATAPNPLNRGSSVNTIDSTNFAAPKISFTYYSLFFLIASALFL</sequence>
<dbReference type="Proteomes" id="UP000596661">
    <property type="component" value="Chromosome 7"/>
</dbReference>
<keyword evidence="4" id="KW-1185">Reference proteome</keyword>
<dbReference type="AlphaFoldDB" id="A0A803Q283"/>
<reference evidence="3" key="2">
    <citation type="submission" date="2021-03" db="UniProtKB">
        <authorList>
            <consortium name="EnsemblPlants"/>
        </authorList>
    </citation>
    <scope>IDENTIFICATION</scope>
</reference>